<dbReference type="EC" id="2.1.-.-" evidence="1"/>
<dbReference type="RefSeq" id="WP_354599542.1">
    <property type="nucleotide sequence ID" value="NZ_JBEWZI010000002.1"/>
</dbReference>
<dbReference type="CDD" id="cd02440">
    <property type="entry name" value="AdoMet_MTases"/>
    <property type="match status" value="1"/>
</dbReference>
<keyword evidence="1" id="KW-0808">Transferase</keyword>
<dbReference type="Proteomes" id="UP001549691">
    <property type="component" value="Unassembled WGS sequence"/>
</dbReference>
<accession>A0ABV2THR3</accession>
<sequence length="241" mass="26815">MQHVLKKQLVRLASQPFKSIGLIDYCWARGKLGGDPIFAALLNQSVFPSNARVIDLGCGRGLLAASFLAAEKMLVDGQWPANAPPPPTGLHFRGLELMGREPEMGNRVLQPLYPERVQLAQGDMRQADFSNIDVVAILDALHYIDYPEQDRLLDQIRAALGPGGLFLTRIGNTEGGLRFRISQLVDRFITTVQGHRLPRMWCRPLAQWVHILEARGFDVQTKPMNGANPFANVMLVARVRA</sequence>
<gene>
    <name evidence="1" type="ORF">ABXR19_02700</name>
</gene>
<dbReference type="Pfam" id="PF13489">
    <property type="entry name" value="Methyltransf_23"/>
    <property type="match status" value="1"/>
</dbReference>
<evidence type="ECO:0000313" key="2">
    <source>
        <dbReference type="Proteomes" id="UP001549691"/>
    </source>
</evidence>
<name>A0ABV2THR3_9RHOO</name>
<organism evidence="1 2">
    <name type="scientific">Uliginosibacterium flavum</name>
    <dbReference type="NCBI Taxonomy" id="1396831"/>
    <lineage>
        <taxon>Bacteria</taxon>
        <taxon>Pseudomonadati</taxon>
        <taxon>Pseudomonadota</taxon>
        <taxon>Betaproteobacteria</taxon>
        <taxon>Rhodocyclales</taxon>
        <taxon>Zoogloeaceae</taxon>
        <taxon>Uliginosibacterium</taxon>
    </lineage>
</organism>
<dbReference type="GO" id="GO:0008168">
    <property type="term" value="F:methyltransferase activity"/>
    <property type="evidence" value="ECO:0007669"/>
    <property type="project" value="UniProtKB-KW"/>
</dbReference>
<dbReference type="GO" id="GO:0032259">
    <property type="term" value="P:methylation"/>
    <property type="evidence" value="ECO:0007669"/>
    <property type="project" value="UniProtKB-KW"/>
</dbReference>
<dbReference type="SUPFAM" id="SSF53335">
    <property type="entry name" value="S-adenosyl-L-methionine-dependent methyltransferases"/>
    <property type="match status" value="1"/>
</dbReference>
<dbReference type="EMBL" id="JBEWZI010000002">
    <property type="protein sequence ID" value="MET7013083.1"/>
    <property type="molecule type" value="Genomic_DNA"/>
</dbReference>
<keyword evidence="2" id="KW-1185">Reference proteome</keyword>
<dbReference type="Gene3D" id="3.40.50.150">
    <property type="entry name" value="Vaccinia Virus protein VP39"/>
    <property type="match status" value="1"/>
</dbReference>
<dbReference type="InterPro" id="IPR029063">
    <property type="entry name" value="SAM-dependent_MTases_sf"/>
</dbReference>
<reference evidence="1 2" key="1">
    <citation type="submission" date="2024-07" db="EMBL/GenBank/DDBJ databases">
        <title>Uliginosibacterium flavum JJ3220;KACC:17644.</title>
        <authorList>
            <person name="Kim M.K."/>
        </authorList>
    </citation>
    <scope>NUCLEOTIDE SEQUENCE [LARGE SCALE GENOMIC DNA]</scope>
    <source>
        <strain evidence="1 2">KACC:17644</strain>
    </source>
</reference>
<proteinExistence type="predicted"/>
<protein>
    <submittedName>
        <fullName evidence="1">Class I SAM-dependent methyltransferase</fullName>
        <ecNumber evidence="1">2.1.-.-</ecNumber>
    </submittedName>
</protein>
<evidence type="ECO:0000313" key="1">
    <source>
        <dbReference type="EMBL" id="MET7013083.1"/>
    </source>
</evidence>
<comment type="caution">
    <text evidence="1">The sequence shown here is derived from an EMBL/GenBank/DDBJ whole genome shotgun (WGS) entry which is preliminary data.</text>
</comment>
<keyword evidence="1" id="KW-0489">Methyltransferase</keyword>